<name>A0A921P177_9GAMM</name>
<evidence type="ECO:0000313" key="1">
    <source>
        <dbReference type="EMBL" id="KAF1689387.1"/>
    </source>
</evidence>
<organism evidence="1 2">
    <name type="scientific">Pseudoxanthomonas taiwanensis</name>
    <dbReference type="NCBI Taxonomy" id="176598"/>
    <lineage>
        <taxon>Bacteria</taxon>
        <taxon>Pseudomonadati</taxon>
        <taxon>Pseudomonadota</taxon>
        <taxon>Gammaproteobacteria</taxon>
        <taxon>Lysobacterales</taxon>
        <taxon>Lysobacteraceae</taxon>
        <taxon>Pseudoxanthomonas</taxon>
    </lineage>
</organism>
<dbReference type="Proteomes" id="UP000717981">
    <property type="component" value="Unassembled WGS sequence"/>
</dbReference>
<gene>
    <name evidence="1" type="ORF">CR938_06125</name>
</gene>
<accession>A0A921P177</accession>
<dbReference type="AlphaFoldDB" id="A0A921P177"/>
<evidence type="ECO:0000313" key="2">
    <source>
        <dbReference type="Proteomes" id="UP000717981"/>
    </source>
</evidence>
<proteinExistence type="predicted"/>
<keyword evidence="2" id="KW-1185">Reference proteome</keyword>
<dbReference type="EMBL" id="PDWK01000022">
    <property type="protein sequence ID" value="KAF1689387.1"/>
    <property type="molecule type" value="Genomic_DNA"/>
</dbReference>
<reference evidence="1" key="1">
    <citation type="submission" date="2017-10" db="EMBL/GenBank/DDBJ databases">
        <title>Whole genome sequencing of members of genus Pseudoxanthomonas.</title>
        <authorList>
            <person name="Kumar S."/>
            <person name="Bansal K."/>
            <person name="Kaur A."/>
            <person name="Patil P."/>
            <person name="Sharma S."/>
            <person name="Patil P.B."/>
        </authorList>
    </citation>
    <scope>NUCLEOTIDE SEQUENCE</scope>
    <source>
        <strain evidence="1">DSM 22914</strain>
    </source>
</reference>
<sequence>MVALVVAAGVAARLQMDPAPVRLELEPEQVRACETPTVTRVRWDATALRGEGGVRLEVNNLGRPPKLWVQGGKRGSAEAGKWAHDGYTVTLKALDGRVLARRTLASEPCRR</sequence>
<comment type="caution">
    <text evidence="1">The sequence shown here is derived from an EMBL/GenBank/DDBJ whole genome shotgun (WGS) entry which is preliminary data.</text>
</comment>
<protein>
    <submittedName>
        <fullName evidence="1">Uncharacterized protein</fullName>
    </submittedName>
</protein>